<accession>A0A532VAL0</accession>
<dbReference type="Gene3D" id="1.25.40.10">
    <property type="entry name" value="Tetratricopeptide repeat domain"/>
    <property type="match status" value="4"/>
</dbReference>
<dbReference type="Proteomes" id="UP000317778">
    <property type="component" value="Unassembled WGS sequence"/>
</dbReference>
<feature type="repeat" description="TPR" evidence="2">
    <location>
        <begin position="286"/>
        <end position="319"/>
    </location>
</feature>
<dbReference type="EMBL" id="NJBO01000001">
    <property type="protein sequence ID" value="TKJ44208.1"/>
    <property type="molecule type" value="Genomic_DNA"/>
</dbReference>
<evidence type="ECO:0000256" key="1">
    <source>
        <dbReference type="ARBA" id="ARBA00022729"/>
    </source>
</evidence>
<reference evidence="4 5" key="1">
    <citation type="submission" date="2017-06" db="EMBL/GenBank/DDBJ databases">
        <title>Novel microbial phyla capable of carbon fixation and sulfur reduction in deep-sea sediments.</title>
        <authorList>
            <person name="Huang J."/>
            <person name="Baker B."/>
            <person name="Wang Y."/>
        </authorList>
    </citation>
    <scope>NUCLEOTIDE SEQUENCE [LARGE SCALE GENOMIC DNA]</scope>
    <source>
        <strain evidence="4">B3_TA06</strain>
    </source>
</reference>
<evidence type="ECO:0000256" key="2">
    <source>
        <dbReference type="PROSITE-ProRule" id="PRU00339"/>
    </source>
</evidence>
<dbReference type="PROSITE" id="PS51257">
    <property type="entry name" value="PROKAR_LIPOPROTEIN"/>
    <property type="match status" value="1"/>
</dbReference>
<keyword evidence="2" id="KW-0802">TPR repeat</keyword>
<keyword evidence="1" id="KW-0732">Signal</keyword>
<protein>
    <recommendedName>
        <fullName evidence="3">Outer membrane lipoprotein BamD-like domain-containing protein</fullName>
    </recommendedName>
</protein>
<dbReference type="InterPro" id="IPR019734">
    <property type="entry name" value="TPR_rpt"/>
</dbReference>
<name>A0A532VAL0_UNCT6</name>
<dbReference type="PROSITE" id="PS50005">
    <property type="entry name" value="TPR"/>
    <property type="match status" value="1"/>
</dbReference>
<evidence type="ECO:0000313" key="4">
    <source>
        <dbReference type="EMBL" id="TKJ44208.1"/>
    </source>
</evidence>
<dbReference type="Pfam" id="PF13525">
    <property type="entry name" value="YfiO"/>
    <property type="match status" value="1"/>
</dbReference>
<evidence type="ECO:0000313" key="5">
    <source>
        <dbReference type="Proteomes" id="UP000317778"/>
    </source>
</evidence>
<gene>
    <name evidence="4" type="ORF">CEE36_00245</name>
</gene>
<feature type="domain" description="Outer membrane lipoprotein BamD-like" evidence="3">
    <location>
        <begin position="156"/>
        <end position="333"/>
    </location>
</feature>
<evidence type="ECO:0000259" key="3">
    <source>
        <dbReference type="Pfam" id="PF13525"/>
    </source>
</evidence>
<dbReference type="InterPro" id="IPR011990">
    <property type="entry name" value="TPR-like_helical_dom_sf"/>
</dbReference>
<comment type="caution">
    <text evidence="4">The sequence shown here is derived from an EMBL/GenBank/DDBJ whole genome shotgun (WGS) entry which is preliminary data.</text>
</comment>
<dbReference type="Pfam" id="PF13174">
    <property type="entry name" value="TPR_6"/>
    <property type="match status" value="1"/>
</dbReference>
<organism evidence="4 5">
    <name type="scientific">candidate division TA06 bacterium B3_TA06</name>
    <dbReference type="NCBI Taxonomy" id="2012487"/>
    <lineage>
        <taxon>Bacteria</taxon>
        <taxon>Bacteria division TA06</taxon>
    </lineage>
</organism>
<dbReference type="AlphaFoldDB" id="A0A532VAL0"/>
<dbReference type="SUPFAM" id="SSF48452">
    <property type="entry name" value="TPR-like"/>
    <property type="match status" value="2"/>
</dbReference>
<proteinExistence type="predicted"/>
<dbReference type="SMART" id="SM00028">
    <property type="entry name" value="TPR"/>
    <property type="match status" value="4"/>
</dbReference>
<dbReference type="InterPro" id="IPR039565">
    <property type="entry name" value="BamD-like"/>
</dbReference>
<sequence length="441" mass="51611">MIRSGLRRILPLIILVLSSGCAYFNTFYNAKRYYKEGLKYEESKKGSGKAQFKKSLEKAVIVARDYPDSRWIDDAFFLIAMNYYWMENYEKAHNQFEGFLEHFSDSPFTEEARYHYALTLTELKQYSEGRLVLQQMFDSKRFRRGARFRWALAFKEEEDWDAARSAFKEFLDRYPQGDLASDTRLHLAEIELAGGDTLSAINTYERYLKRAETSKENFERLLTLAELHYLQKDYVTARRTLRKINGRYRDIDERSDLLTAKIELAEGDSSQAEKLLAQIPSGNSRAEAFFILANLYEVQGEYDLALAYYDTLTSRERRSDYAALAERKKTLLQARVLEPDSADTTEVDPAKEQFLLAQTYLLSLGDFERALEEYAKVIDEYPESEYAPKALYGMAWLRRYRLNDTLWHEEFERLLELYPESKEAKDARELLGDEEVSSDST</sequence>